<evidence type="ECO:0008006" key="3">
    <source>
        <dbReference type="Google" id="ProtNLM"/>
    </source>
</evidence>
<dbReference type="AlphaFoldDB" id="A0A2T7SQ83"/>
<organism evidence="1 2">
    <name type="scientific">Limnohabitans planktonicus II-D5</name>
    <dbReference type="NCBI Taxonomy" id="1293045"/>
    <lineage>
        <taxon>Bacteria</taxon>
        <taxon>Pseudomonadati</taxon>
        <taxon>Pseudomonadota</taxon>
        <taxon>Betaproteobacteria</taxon>
        <taxon>Burkholderiales</taxon>
        <taxon>Comamonadaceae</taxon>
        <taxon>Limnohabitans</taxon>
    </lineage>
</organism>
<dbReference type="PANTHER" id="PTHR35149">
    <property type="entry name" value="SLL5132 PROTEIN"/>
    <property type="match status" value="1"/>
</dbReference>
<dbReference type="PANTHER" id="PTHR35149:SF2">
    <property type="entry name" value="DUF262 DOMAIN-CONTAINING PROTEIN"/>
    <property type="match status" value="1"/>
</dbReference>
<gene>
    <name evidence="1" type="ORF">H663_020610</name>
</gene>
<dbReference type="Proteomes" id="UP000037507">
    <property type="component" value="Unassembled WGS sequence"/>
</dbReference>
<name>A0A2T7SQ83_9BURK</name>
<reference evidence="1" key="1">
    <citation type="submission" date="2017-04" db="EMBL/GenBank/DDBJ databases">
        <title>Unexpected and diverse lifestyles within the genus Limnohabitans.</title>
        <authorList>
            <person name="Kasalicky V."/>
            <person name="Mehrshad M."/>
            <person name="Andrei S.-A."/>
            <person name="Salcher M."/>
            <person name="Kratochvilova H."/>
            <person name="Simek K."/>
            <person name="Ghai R."/>
        </authorList>
    </citation>
    <scope>NUCLEOTIDE SEQUENCE [LARGE SCALE GENOMIC DNA]</scope>
    <source>
        <strain evidence="1">II-D5</strain>
    </source>
</reference>
<accession>A0A2T7SQ83</accession>
<evidence type="ECO:0000313" key="2">
    <source>
        <dbReference type="Proteomes" id="UP000037507"/>
    </source>
</evidence>
<evidence type="ECO:0000313" key="1">
    <source>
        <dbReference type="EMBL" id="PVE05001.1"/>
    </source>
</evidence>
<proteinExistence type="predicted"/>
<sequence length="243" mass="28725">MDELFTRYMYFLRAKEKIKVSTTEALRKFYERNSYIYLRQDGTLSDLEVLADFWKKISLQDQDYFSEDALKKLFVLNYAPNGMWQNITSVYFLVNRGVDEELNDEQFCKFLDKITAFTFVSAIANPGVNALRTPVYDEMINIIDEKSIGFSKYKFNEAQTRSMFENFSFSNQRSITRSMLTWYAFTFDDQKLLNIKHEFDIEHIYSKKRQQIEVGLKIEGSLESLGNKILLENSINVRASDYR</sequence>
<comment type="caution">
    <text evidence="1">The sequence shown here is derived from an EMBL/GenBank/DDBJ whole genome shotgun (WGS) entry which is preliminary data.</text>
</comment>
<dbReference type="EMBL" id="LFYT02000114">
    <property type="protein sequence ID" value="PVE05001.1"/>
    <property type="molecule type" value="Genomic_DNA"/>
</dbReference>
<feature type="non-terminal residue" evidence="1">
    <location>
        <position position="243"/>
    </location>
</feature>
<keyword evidence="2" id="KW-1185">Reference proteome</keyword>
<protein>
    <recommendedName>
        <fullName evidence="3">DUF1524 domain-containing protein</fullName>
    </recommendedName>
</protein>